<dbReference type="EMBL" id="CP159992">
    <property type="protein sequence ID" value="XCP97183.1"/>
    <property type="molecule type" value="Genomic_DNA"/>
</dbReference>
<name>A0AAU8NKY9_9BACL</name>
<evidence type="ECO:0000313" key="1">
    <source>
        <dbReference type="EMBL" id="XCP97183.1"/>
    </source>
</evidence>
<accession>A0AAU8NKY9</accession>
<organism evidence="1">
    <name type="scientific">Paenibacillus sp. AN1007</name>
    <dbReference type="NCBI Taxonomy" id="3151385"/>
    <lineage>
        <taxon>Bacteria</taxon>
        <taxon>Bacillati</taxon>
        <taxon>Bacillota</taxon>
        <taxon>Bacilli</taxon>
        <taxon>Bacillales</taxon>
        <taxon>Paenibacillaceae</taxon>
        <taxon>Paenibacillus</taxon>
    </lineage>
</organism>
<reference evidence="1" key="1">
    <citation type="submission" date="2024-05" db="EMBL/GenBank/DDBJ databases">
        <title>Draft genome assemblies of 36 bacteria isolated from hibernating arctic ground squirrels.</title>
        <authorList>
            <person name="McKee H."/>
            <person name="Mullen L."/>
            <person name="Drown D.M."/>
            <person name="Duddleston K.N."/>
        </authorList>
    </citation>
    <scope>NUCLEOTIDE SEQUENCE</scope>
    <source>
        <strain evidence="1">AN1007</strain>
    </source>
</reference>
<proteinExistence type="predicted"/>
<dbReference type="RefSeq" id="WP_366295771.1">
    <property type="nucleotide sequence ID" value="NZ_CP159992.1"/>
</dbReference>
<sequence>MDKKTLLAWESKHKAIKRTVEGFWDCFRKWREEERGDYLNTFQGKLYEEFLSVQERSIYLKYSFNVEEAVIFCSVDIFYLEEEIGSYDIEFNLDGEIADDYLDFSDTLLKDKISKMKYNLNIARNALKEGMDTGTISKITGIDVKYVQILKGKYC</sequence>
<gene>
    <name evidence="1" type="ORF">ABXS70_10975</name>
</gene>
<dbReference type="AlphaFoldDB" id="A0AAU8NKY9"/>
<protein>
    <submittedName>
        <fullName evidence="1">Uncharacterized protein</fullName>
    </submittedName>
</protein>